<gene>
    <name evidence="2" type="ORF">NYP16_10770</name>
</gene>
<protein>
    <submittedName>
        <fullName evidence="2">Uncharacterized protein</fullName>
    </submittedName>
</protein>
<keyword evidence="1" id="KW-1133">Transmembrane helix</keyword>
<proteinExistence type="predicted"/>
<evidence type="ECO:0000256" key="1">
    <source>
        <dbReference type="SAM" id="Phobius"/>
    </source>
</evidence>
<keyword evidence="1" id="KW-0812">Transmembrane</keyword>
<dbReference type="AlphaFoldDB" id="A0A9X3Z7W9"/>
<reference evidence="2" key="1">
    <citation type="submission" date="2022-08" db="EMBL/GenBank/DDBJ databases">
        <authorList>
            <person name="Vandamme P."/>
            <person name="Hettiarachchi A."/>
            <person name="Peeters C."/>
            <person name="Cnockaert M."/>
            <person name="Carlier A."/>
        </authorList>
    </citation>
    <scope>NUCLEOTIDE SEQUENCE</scope>
    <source>
        <strain evidence="2">LMG 31809</strain>
    </source>
</reference>
<comment type="caution">
    <text evidence="2">The sequence shown here is derived from an EMBL/GenBank/DDBJ whole genome shotgun (WGS) entry which is preliminary data.</text>
</comment>
<dbReference type="EMBL" id="JANWOI010000003">
    <property type="protein sequence ID" value="MDA5194434.1"/>
    <property type="molecule type" value="Genomic_DNA"/>
</dbReference>
<sequence>MTQVIDQKRLVAPFLAIGLSTFATGIIYRGNIKRLQDRGVWAPLRRNNPVRTSKRFEHHGTRAQNDD</sequence>
<dbReference type="RefSeq" id="WP_274944137.1">
    <property type="nucleotide sequence ID" value="NZ_JANWOI010000003.1"/>
</dbReference>
<feature type="transmembrane region" description="Helical" evidence="1">
    <location>
        <begin position="12"/>
        <end position="28"/>
    </location>
</feature>
<dbReference type="Proteomes" id="UP001141619">
    <property type="component" value="Unassembled WGS sequence"/>
</dbReference>
<name>A0A9X3Z7W9_9PROT</name>
<evidence type="ECO:0000313" key="3">
    <source>
        <dbReference type="Proteomes" id="UP001141619"/>
    </source>
</evidence>
<evidence type="ECO:0000313" key="2">
    <source>
        <dbReference type="EMBL" id="MDA5194434.1"/>
    </source>
</evidence>
<keyword evidence="1" id="KW-0472">Membrane</keyword>
<organism evidence="2 3">
    <name type="scientific">Govanella unica</name>
    <dbReference type="NCBI Taxonomy" id="2975056"/>
    <lineage>
        <taxon>Bacteria</taxon>
        <taxon>Pseudomonadati</taxon>
        <taxon>Pseudomonadota</taxon>
        <taxon>Alphaproteobacteria</taxon>
        <taxon>Emcibacterales</taxon>
        <taxon>Govanellaceae</taxon>
        <taxon>Govanella</taxon>
    </lineage>
</organism>
<reference evidence="2" key="2">
    <citation type="journal article" date="2023" name="Syst. Appl. Microbiol.">
        <title>Govania unica gen. nov., sp. nov., a rare biosphere bacterium that represents a novel family in the class Alphaproteobacteria.</title>
        <authorList>
            <person name="Vandamme P."/>
            <person name="Peeters C."/>
            <person name="Hettiarachchi A."/>
            <person name="Cnockaert M."/>
            <person name="Carlier A."/>
        </authorList>
    </citation>
    <scope>NUCLEOTIDE SEQUENCE</scope>
    <source>
        <strain evidence="2">LMG 31809</strain>
    </source>
</reference>
<accession>A0A9X3Z7W9</accession>
<keyword evidence="3" id="KW-1185">Reference proteome</keyword>